<accession>A0A2P2IIH9</accession>
<organism evidence="1">
    <name type="scientific">Rhizophora mucronata</name>
    <name type="common">Asiatic mangrove</name>
    <dbReference type="NCBI Taxonomy" id="61149"/>
    <lineage>
        <taxon>Eukaryota</taxon>
        <taxon>Viridiplantae</taxon>
        <taxon>Streptophyta</taxon>
        <taxon>Embryophyta</taxon>
        <taxon>Tracheophyta</taxon>
        <taxon>Spermatophyta</taxon>
        <taxon>Magnoliopsida</taxon>
        <taxon>eudicotyledons</taxon>
        <taxon>Gunneridae</taxon>
        <taxon>Pentapetalae</taxon>
        <taxon>rosids</taxon>
        <taxon>fabids</taxon>
        <taxon>Malpighiales</taxon>
        <taxon>Rhizophoraceae</taxon>
        <taxon>Rhizophora</taxon>
    </lineage>
</organism>
<dbReference type="EMBL" id="GGEC01000529">
    <property type="protein sequence ID" value="MBW81012.1"/>
    <property type="molecule type" value="Transcribed_RNA"/>
</dbReference>
<sequence>MILQRLKTTLFSLLKNTDSFCVEWKLTPIQLSQTLSMSRCLLLMKFTIE</sequence>
<proteinExistence type="predicted"/>
<evidence type="ECO:0000313" key="1">
    <source>
        <dbReference type="EMBL" id="MBW81012.1"/>
    </source>
</evidence>
<reference evidence="1" key="1">
    <citation type="submission" date="2018-02" db="EMBL/GenBank/DDBJ databases">
        <title>Rhizophora mucronata_Transcriptome.</title>
        <authorList>
            <person name="Meera S.P."/>
            <person name="Sreeshan A."/>
            <person name="Augustine A."/>
        </authorList>
    </citation>
    <scope>NUCLEOTIDE SEQUENCE</scope>
    <source>
        <tissue evidence="1">Leaf</tissue>
    </source>
</reference>
<dbReference type="AlphaFoldDB" id="A0A2P2IIH9"/>
<protein>
    <submittedName>
        <fullName evidence="1">Uncharacterized protein</fullName>
    </submittedName>
</protein>
<name>A0A2P2IIH9_RHIMU</name>